<dbReference type="RefSeq" id="XP_043008879.1">
    <property type="nucleotide sequence ID" value="XM_043153595.1"/>
</dbReference>
<dbReference type="PANTHER" id="PTHR28626">
    <property type="entry name" value="SRR1-LIKE PROTEIN"/>
    <property type="match status" value="1"/>
</dbReference>
<comment type="caution">
    <text evidence="3">The sequence shown here is derived from an EMBL/GenBank/DDBJ whole genome shotgun (WGS) entry which is preliminary data.</text>
</comment>
<dbReference type="GO" id="GO:0005634">
    <property type="term" value="C:nucleus"/>
    <property type="evidence" value="ECO:0007669"/>
    <property type="project" value="TreeGrafter"/>
</dbReference>
<evidence type="ECO:0000259" key="2">
    <source>
        <dbReference type="Pfam" id="PF07985"/>
    </source>
</evidence>
<evidence type="ECO:0000256" key="1">
    <source>
        <dbReference type="ARBA" id="ARBA00009856"/>
    </source>
</evidence>
<dbReference type="PANTHER" id="PTHR28626:SF3">
    <property type="entry name" value="SRR1-LIKE PROTEIN"/>
    <property type="match status" value="1"/>
</dbReference>
<dbReference type="Proteomes" id="UP001049176">
    <property type="component" value="Chromosome 5"/>
</dbReference>
<gene>
    <name evidence="3" type="ORF">E1B28_008766</name>
</gene>
<keyword evidence="4" id="KW-1185">Reference proteome</keyword>
<sequence>MSSNIDSETSIQYAEFSPPVLRKKRKGVRPSLSTLVDQCRKSLKESEWYKQCEEILLESIPFDRPFEIICLGLGSPSSSAISRVQYCFLLNLCDHKPVKVSLYDPVFTEEDCGLFEEHELPVSPALTNGAAHLTVYFMPHCDMELYEQVLKVNGCEQRIRNLVLIGNRLEDYVENKPTRELQLNAPHILSIVTTLTSKPLPLSEAWPAAFNNTAVQFLSVGADS</sequence>
<dbReference type="OrthoDB" id="551431at2759"/>
<dbReference type="AlphaFoldDB" id="A0A9P7RYZ3"/>
<organism evidence="3 4">
    <name type="scientific">Marasmius oreades</name>
    <name type="common">fairy-ring Marasmius</name>
    <dbReference type="NCBI Taxonomy" id="181124"/>
    <lineage>
        <taxon>Eukaryota</taxon>
        <taxon>Fungi</taxon>
        <taxon>Dikarya</taxon>
        <taxon>Basidiomycota</taxon>
        <taxon>Agaricomycotina</taxon>
        <taxon>Agaricomycetes</taxon>
        <taxon>Agaricomycetidae</taxon>
        <taxon>Agaricales</taxon>
        <taxon>Marasmiineae</taxon>
        <taxon>Marasmiaceae</taxon>
        <taxon>Marasmius</taxon>
    </lineage>
</organism>
<feature type="domain" description="SRR1-like" evidence="2">
    <location>
        <begin position="63"/>
        <end position="217"/>
    </location>
</feature>
<dbReference type="GO" id="GO:0005737">
    <property type="term" value="C:cytoplasm"/>
    <property type="evidence" value="ECO:0007669"/>
    <property type="project" value="TreeGrafter"/>
</dbReference>
<accession>A0A9P7RYZ3</accession>
<dbReference type="KEGG" id="more:E1B28_008766"/>
<dbReference type="Pfam" id="PF07985">
    <property type="entry name" value="SRR1"/>
    <property type="match status" value="1"/>
</dbReference>
<dbReference type="GeneID" id="66077842"/>
<protein>
    <recommendedName>
        <fullName evidence="2">SRR1-like domain-containing protein</fullName>
    </recommendedName>
</protein>
<comment type="similarity">
    <text evidence="1">Belongs to the SRR1 family.</text>
</comment>
<dbReference type="InterPro" id="IPR040044">
    <property type="entry name" value="SRR1L"/>
</dbReference>
<evidence type="ECO:0000313" key="4">
    <source>
        <dbReference type="Proteomes" id="UP001049176"/>
    </source>
</evidence>
<name>A0A9P7RYZ3_9AGAR</name>
<proteinExistence type="inferred from homology"/>
<dbReference type="InterPro" id="IPR012942">
    <property type="entry name" value="SRR1-like"/>
</dbReference>
<reference evidence="3" key="1">
    <citation type="journal article" date="2021" name="Genome Biol. Evol.">
        <title>The assembled and annotated genome of the fairy-ring fungus Marasmius oreades.</title>
        <authorList>
            <person name="Hiltunen M."/>
            <person name="Ament-Velasquez S.L."/>
            <person name="Johannesson H."/>
        </authorList>
    </citation>
    <scope>NUCLEOTIDE SEQUENCE</scope>
    <source>
        <strain evidence="3">03SP1</strain>
    </source>
</reference>
<evidence type="ECO:0000313" key="3">
    <source>
        <dbReference type="EMBL" id="KAG7092409.1"/>
    </source>
</evidence>
<dbReference type="EMBL" id="CM032185">
    <property type="protein sequence ID" value="KAG7092409.1"/>
    <property type="molecule type" value="Genomic_DNA"/>
</dbReference>